<accession>L9KJI2</accession>
<proteinExistence type="predicted"/>
<feature type="region of interest" description="Disordered" evidence="1">
    <location>
        <begin position="135"/>
        <end position="212"/>
    </location>
</feature>
<sequence>MPTRDSLQSRATGNGRRLTLALAARLGLGTARAAARKPRAAEKGCQTSDAQNPRAEGVGVRDGGPSLAHLPSRLSPAAPQASGEAAPGSWGPGAGGRNVGRHPPWLASPRPALPVWGVPSTSGLHRLSVLPNHTRGVSRAQASRRAPQELAAQSCALSPPSAKYNSSLSFPDSKAAPARNTRIQAPPPAKAAATCSLQGLRKGGVNEAPNDL</sequence>
<dbReference type="InParanoid" id="L9KJI2"/>
<reference evidence="3" key="1">
    <citation type="submission" date="2012-07" db="EMBL/GenBank/DDBJ databases">
        <title>Genome of the Chinese tree shrew, a rising model animal genetically related to primates.</title>
        <authorList>
            <person name="Zhang G."/>
            <person name="Fan Y."/>
            <person name="Yao Y."/>
            <person name="Huang Z."/>
        </authorList>
    </citation>
    <scope>NUCLEOTIDE SEQUENCE [LARGE SCALE GENOMIC DNA]</scope>
</reference>
<protein>
    <submittedName>
        <fullName evidence="2">Uncharacterized protein</fullName>
    </submittedName>
</protein>
<name>L9KJI2_TUPCH</name>
<feature type="region of interest" description="Disordered" evidence="1">
    <location>
        <begin position="29"/>
        <end position="106"/>
    </location>
</feature>
<organism evidence="2 3">
    <name type="scientific">Tupaia chinensis</name>
    <name type="common">Chinese tree shrew</name>
    <name type="synonym">Tupaia belangeri chinensis</name>
    <dbReference type="NCBI Taxonomy" id="246437"/>
    <lineage>
        <taxon>Eukaryota</taxon>
        <taxon>Metazoa</taxon>
        <taxon>Chordata</taxon>
        <taxon>Craniata</taxon>
        <taxon>Vertebrata</taxon>
        <taxon>Euteleostomi</taxon>
        <taxon>Mammalia</taxon>
        <taxon>Eutheria</taxon>
        <taxon>Euarchontoglires</taxon>
        <taxon>Scandentia</taxon>
        <taxon>Tupaiidae</taxon>
        <taxon>Tupaia</taxon>
    </lineage>
</organism>
<dbReference type="Proteomes" id="UP000011518">
    <property type="component" value="Unassembled WGS sequence"/>
</dbReference>
<evidence type="ECO:0000313" key="3">
    <source>
        <dbReference type="Proteomes" id="UP000011518"/>
    </source>
</evidence>
<keyword evidence="3" id="KW-1185">Reference proteome</keyword>
<evidence type="ECO:0000256" key="1">
    <source>
        <dbReference type="SAM" id="MobiDB-lite"/>
    </source>
</evidence>
<gene>
    <name evidence="2" type="ORF">TREES_T100015032</name>
</gene>
<evidence type="ECO:0000313" key="2">
    <source>
        <dbReference type="EMBL" id="ELW62649.1"/>
    </source>
</evidence>
<reference evidence="3" key="2">
    <citation type="journal article" date="2013" name="Nat. Commun.">
        <title>Genome of the Chinese tree shrew.</title>
        <authorList>
            <person name="Fan Y."/>
            <person name="Huang Z.Y."/>
            <person name="Cao C.C."/>
            <person name="Chen C.S."/>
            <person name="Chen Y.X."/>
            <person name="Fan D.D."/>
            <person name="He J."/>
            <person name="Hou H.L."/>
            <person name="Hu L."/>
            <person name="Hu X.T."/>
            <person name="Jiang X.T."/>
            <person name="Lai R."/>
            <person name="Lang Y.S."/>
            <person name="Liang B."/>
            <person name="Liao S.G."/>
            <person name="Mu D."/>
            <person name="Ma Y.Y."/>
            <person name="Niu Y.Y."/>
            <person name="Sun X.Q."/>
            <person name="Xia J.Q."/>
            <person name="Xiao J."/>
            <person name="Xiong Z.Q."/>
            <person name="Xu L."/>
            <person name="Yang L."/>
            <person name="Zhang Y."/>
            <person name="Zhao W."/>
            <person name="Zhao X.D."/>
            <person name="Zheng Y.T."/>
            <person name="Zhou J.M."/>
            <person name="Zhu Y.B."/>
            <person name="Zhang G.J."/>
            <person name="Wang J."/>
            <person name="Yao Y.G."/>
        </authorList>
    </citation>
    <scope>NUCLEOTIDE SEQUENCE [LARGE SCALE GENOMIC DNA]</scope>
</reference>
<dbReference type="EMBL" id="KB320806">
    <property type="protein sequence ID" value="ELW62649.1"/>
    <property type="molecule type" value="Genomic_DNA"/>
</dbReference>
<dbReference type="AlphaFoldDB" id="L9KJI2"/>